<reference evidence="2 3" key="1">
    <citation type="submission" date="2020-11" db="EMBL/GenBank/DDBJ databases">
        <authorList>
            <person name="Lassalle F."/>
        </authorList>
    </citation>
    <scope>NUCLEOTIDE SEQUENCE [LARGE SCALE GENOMIC DNA]</scope>
    <source>
        <strain evidence="2 3">AB21</strain>
    </source>
</reference>
<accession>A0ABN7JPG0</accession>
<comment type="caution">
    <text evidence="2">The sequence shown here is derived from an EMBL/GenBank/DDBJ whole genome shotgun (WGS) entry which is preliminary data.</text>
</comment>
<keyword evidence="1" id="KW-0812">Transmembrane</keyword>
<keyword evidence="1" id="KW-1133">Transmembrane helix</keyword>
<evidence type="ECO:0000313" key="3">
    <source>
        <dbReference type="Proteomes" id="UP000601041"/>
    </source>
</evidence>
<feature type="transmembrane region" description="Helical" evidence="1">
    <location>
        <begin position="73"/>
        <end position="91"/>
    </location>
</feature>
<keyword evidence="1" id="KW-0472">Membrane</keyword>
<proteinExistence type="predicted"/>
<organism evidence="2 3">
    <name type="scientific">Pseudorhizobium halotolerans</name>
    <dbReference type="NCBI Taxonomy" id="1233081"/>
    <lineage>
        <taxon>Bacteria</taxon>
        <taxon>Pseudomonadati</taxon>
        <taxon>Pseudomonadota</taxon>
        <taxon>Alphaproteobacteria</taxon>
        <taxon>Hyphomicrobiales</taxon>
        <taxon>Rhizobiaceae</taxon>
        <taxon>Rhizobium/Agrobacterium group</taxon>
        <taxon>Pseudorhizobium</taxon>
    </lineage>
</organism>
<gene>
    <name evidence="2" type="ORF">RHAB21_03005</name>
</gene>
<keyword evidence="3" id="KW-1185">Reference proteome</keyword>
<evidence type="ECO:0000313" key="2">
    <source>
        <dbReference type="EMBL" id="CAD7040111.1"/>
    </source>
</evidence>
<protein>
    <submittedName>
        <fullName evidence="2">BA14K family protein</fullName>
    </submittedName>
</protein>
<sequence>MLLNQPFSLRSLEFHQTATIIVEAPDVPGKGEEREMSILKKSASAGLVALTLAGAMISTAPAAQAGGRHNDDVWVGVAAGLAGGIIGGAIASQPRRVYVEPEYEYAPPPRPVYRRTYYRAAPRCHYEWVENEWGEAYRARVCY</sequence>
<dbReference type="Proteomes" id="UP000601041">
    <property type="component" value="Unassembled WGS sequence"/>
</dbReference>
<evidence type="ECO:0000256" key="1">
    <source>
        <dbReference type="SAM" id="Phobius"/>
    </source>
</evidence>
<dbReference type="EMBL" id="CABFWE030000005">
    <property type="protein sequence ID" value="CAD7040111.1"/>
    <property type="molecule type" value="Genomic_DNA"/>
</dbReference>
<feature type="transmembrane region" description="Helical" evidence="1">
    <location>
        <begin position="43"/>
        <end position="61"/>
    </location>
</feature>
<name>A0ABN7JPG0_9HYPH</name>